<dbReference type="AlphaFoldDB" id="A0A9P6NLH3"/>
<reference evidence="1" key="1">
    <citation type="submission" date="2013-11" db="EMBL/GenBank/DDBJ databases">
        <title>Genome sequence of the fusiform rust pathogen reveals effectors for host alternation and coevolution with pine.</title>
        <authorList>
            <consortium name="DOE Joint Genome Institute"/>
            <person name="Smith K."/>
            <person name="Pendleton A."/>
            <person name="Kubisiak T."/>
            <person name="Anderson C."/>
            <person name="Salamov A."/>
            <person name="Aerts A."/>
            <person name="Riley R."/>
            <person name="Clum A."/>
            <person name="Lindquist E."/>
            <person name="Ence D."/>
            <person name="Campbell M."/>
            <person name="Kronenberg Z."/>
            <person name="Feau N."/>
            <person name="Dhillon B."/>
            <person name="Hamelin R."/>
            <person name="Burleigh J."/>
            <person name="Smith J."/>
            <person name="Yandell M."/>
            <person name="Nelson C."/>
            <person name="Grigoriev I."/>
            <person name="Davis J."/>
        </authorList>
    </citation>
    <scope>NUCLEOTIDE SEQUENCE</scope>
    <source>
        <strain evidence="1">G11</strain>
    </source>
</reference>
<evidence type="ECO:0000313" key="1">
    <source>
        <dbReference type="EMBL" id="KAG0148169.1"/>
    </source>
</evidence>
<name>A0A9P6NLH3_9BASI</name>
<proteinExistence type="predicted"/>
<sequence>MRCLRHSKRPENNLKLGVNNREIISAPMSGELIQFENEPAYGLSGMQQELIEVENHHSRANIHRSRQREAVDSNYMRRAREQRILYERFLASHQNRDLVNGPRTSACSYNELSQLLSGVPQANERILIFLPEEMTFQEGSVAEEVLKGFKPKLKEVVDSFIKSLEDPSHDKILQTQVGQRGFSAYHSSETLTRVIKETHSRVSELRHSLFRELGRQRIRIQEYTAKYIPTLHAFWVYFCTTKGFLFKKQAYFSGKLLIKVTEQEYKIWGAWFETYPESRPRWPHTNVPF</sequence>
<gene>
    <name evidence="1" type="ORF">CROQUDRAFT_132141</name>
</gene>
<dbReference type="Proteomes" id="UP000886653">
    <property type="component" value="Unassembled WGS sequence"/>
</dbReference>
<comment type="caution">
    <text evidence="1">The sequence shown here is derived from an EMBL/GenBank/DDBJ whole genome shotgun (WGS) entry which is preliminary data.</text>
</comment>
<protein>
    <submittedName>
        <fullName evidence="1">Uncharacterized protein</fullName>
    </submittedName>
</protein>
<evidence type="ECO:0000313" key="2">
    <source>
        <dbReference type="Proteomes" id="UP000886653"/>
    </source>
</evidence>
<organism evidence="1 2">
    <name type="scientific">Cronartium quercuum f. sp. fusiforme G11</name>
    <dbReference type="NCBI Taxonomy" id="708437"/>
    <lineage>
        <taxon>Eukaryota</taxon>
        <taxon>Fungi</taxon>
        <taxon>Dikarya</taxon>
        <taxon>Basidiomycota</taxon>
        <taxon>Pucciniomycotina</taxon>
        <taxon>Pucciniomycetes</taxon>
        <taxon>Pucciniales</taxon>
        <taxon>Coleosporiaceae</taxon>
        <taxon>Cronartium</taxon>
    </lineage>
</organism>
<keyword evidence="2" id="KW-1185">Reference proteome</keyword>
<dbReference type="EMBL" id="MU167240">
    <property type="protein sequence ID" value="KAG0148169.1"/>
    <property type="molecule type" value="Genomic_DNA"/>
</dbReference>
<accession>A0A9P6NLH3</accession>